<sequence>MASHTHWSASSVHICVYVYINWASLAERANPSSSLSRAGAESRSSNRNGIPHGLHGAPLPQAHPPAGLPARPRPPPHLVGVRQGRAGGLGRLGQALAVGGAAASAAVLVLPSGLPVGVVPPHRGDPPGGAVQGAGCGGGGGGGGGELRGVPVRAGGRRRGAAAEQLQARLPQGVPRPVDGPRPAHLPPLPHPAHPRRDAGRLQ</sequence>
<reference evidence="2" key="2">
    <citation type="submission" date="2023-04" db="EMBL/GenBank/DDBJ databases">
        <authorList>
            <person name="Bruccoleri R.E."/>
            <person name="Oakeley E.J."/>
            <person name="Faust A.-M."/>
            <person name="Dessus-Babus S."/>
            <person name="Altorfer M."/>
            <person name="Burckhardt D."/>
            <person name="Oertli M."/>
            <person name="Naumann U."/>
            <person name="Petersen F."/>
            <person name="Wong J."/>
        </authorList>
    </citation>
    <scope>NUCLEOTIDE SEQUENCE</scope>
    <source>
        <strain evidence="2">GSM-AAB239-AS_SAM_17_03QT</strain>
        <tissue evidence="2">Leaf</tissue>
    </source>
</reference>
<feature type="compositionally biased region" description="Pro residues" evidence="1">
    <location>
        <begin position="178"/>
        <end position="192"/>
    </location>
</feature>
<gene>
    <name evidence="2" type="ORF">M6B38_359445</name>
</gene>
<evidence type="ECO:0000256" key="1">
    <source>
        <dbReference type="SAM" id="MobiDB-lite"/>
    </source>
</evidence>
<feature type="compositionally biased region" description="Polar residues" evidence="1">
    <location>
        <begin position="34"/>
        <end position="48"/>
    </location>
</feature>
<dbReference type="Proteomes" id="UP001140949">
    <property type="component" value="Unassembled WGS sequence"/>
</dbReference>
<accession>A0AAX6GLC6</accession>
<comment type="caution">
    <text evidence="2">The sequence shown here is derived from an EMBL/GenBank/DDBJ whole genome shotgun (WGS) entry which is preliminary data.</text>
</comment>
<feature type="region of interest" description="Disordered" evidence="1">
    <location>
        <begin position="119"/>
        <end position="203"/>
    </location>
</feature>
<feature type="compositionally biased region" description="Pro residues" evidence="1">
    <location>
        <begin position="61"/>
        <end position="77"/>
    </location>
</feature>
<evidence type="ECO:0000313" key="3">
    <source>
        <dbReference type="Proteomes" id="UP001140949"/>
    </source>
</evidence>
<dbReference type="AlphaFoldDB" id="A0AAX6GLC6"/>
<dbReference type="EMBL" id="JANAVB010018993">
    <property type="protein sequence ID" value="KAJ6829021.1"/>
    <property type="molecule type" value="Genomic_DNA"/>
</dbReference>
<feature type="region of interest" description="Disordered" evidence="1">
    <location>
        <begin position="34"/>
        <end position="84"/>
    </location>
</feature>
<name>A0AAX6GLC6_IRIPA</name>
<evidence type="ECO:0000313" key="2">
    <source>
        <dbReference type="EMBL" id="KAJ6829021.1"/>
    </source>
</evidence>
<feature type="compositionally biased region" description="Gly residues" evidence="1">
    <location>
        <begin position="126"/>
        <end position="147"/>
    </location>
</feature>
<proteinExistence type="predicted"/>
<keyword evidence="3" id="KW-1185">Reference proteome</keyword>
<organism evidence="2 3">
    <name type="scientific">Iris pallida</name>
    <name type="common">Sweet iris</name>
    <dbReference type="NCBI Taxonomy" id="29817"/>
    <lineage>
        <taxon>Eukaryota</taxon>
        <taxon>Viridiplantae</taxon>
        <taxon>Streptophyta</taxon>
        <taxon>Embryophyta</taxon>
        <taxon>Tracheophyta</taxon>
        <taxon>Spermatophyta</taxon>
        <taxon>Magnoliopsida</taxon>
        <taxon>Liliopsida</taxon>
        <taxon>Asparagales</taxon>
        <taxon>Iridaceae</taxon>
        <taxon>Iridoideae</taxon>
        <taxon>Irideae</taxon>
        <taxon>Iris</taxon>
    </lineage>
</organism>
<protein>
    <submittedName>
        <fullName evidence="2">RING zinc finger protein-like</fullName>
    </submittedName>
</protein>
<reference evidence="2" key="1">
    <citation type="journal article" date="2023" name="GigaByte">
        <title>Genome assembly of the bearded iris, Iris pallida Lam.</title>
        <authorList>
            <person name="Bruccoleri R.E."/>
            <person name="Oakeley E.J."/>
            <person name="Faust A.M.E."/>
            <person name="Altorfer M."/>
            <person name="Dessus-Babus S."/>
            <person name="Burckhardt D."/>
            <person name="Oertli M."/>
            <person name="Naumann U."/>
            <person name="Petersen F."/>
            <person name="Wong J."/>
        </authorList>
    </citation>
    <scope>NUCLEOTIDE SEQUENCE</scope>
    <source>
        <strain evidence="2">GSM-AAB239-AS_SAM_17_03QT</strain>
    </source>
</reference>